<evidence type="ECO:0000256" key="1">
    <source>
        <dbReference type="SAM" id="MobiDB-lite"/>
    </source>
</evidence>
<dbReference type="OrthoDB" id="1733687at2759"/>
<feature type="compositionally biased region" description="Acidic residues" evidence="1">
    <location>
        <begin position="118"/>
        <end position="128"/>
    </location>
</feature>
<gene>
    <name evidence="2" type="ORF">FRX31_021421</name>
</gene>
<organism evidence="2 3">
    <name type="scientific">Thalictrum thalictroides</name>
    <name type="common">Rue-anemone</name>
    <name type="synonym">Anemone thalictroides</name>
    <dbReference type="NCBI Taxonomy" id="46969"/>
    <lineage>
        <taxon>Eukaryota</taxon>
        <taxon>Viridiplantae</taxon>
        <taxon>Streptophyta</taxon>
        <taxon>Embryophyta</taxon>
        <taxon>Tracheophyta</taxon>
        <taxon>Spermatophyta</taxon>
        <taxon>Magnoliopsida</taxon>
        <taxon>Ranunculales</taxon>
        <taxon>Ranunculaceae</taxon>
        <taxon>Thalictroideae</taxon>
        <taxon>Thalictrum</taxon>
    </lineage>
</organism>
<feature type="region of interest" description="Disordered" evidence="1">
    <location>
        <begin position="88"/>
        <end position="128"/>
    </location>
</feature>
<keyword evidence="3" id="KW-1185">Reference proteome</keyword>
<proteinExistence type="predicted"/>
<accession>A0A7J6VVY0</accession>
<protein>
    <submittedName>
        <fullName evidence="2">Uncharacterized protein</fullName>
    </submittedName>
</protein>
<reference evidence="2 3" key="1">
    <citation type="submission" date="2020-06" db="EMBL/GenBank/DDBJ databases">
        <title>Transcriptomic and genomic resources for Thalictrum thalictroides and T. hernandezii: Facilitating candidate gene discovery in an emerging model plant lineage.</title>
        <authorList>
            <person name="Arias T."/>
            <person name="Riano-Pachon D.M."/>
            <person name="Di Stilio V.S."/>
        </authorList>
    </citation>
    <scope>NUCLEOTIDE SEQUENCE [LARGE SCALE GENOMIC DNA]</scope>
    <source>
        <strain evidence="3">cv. WT478/WT964</strain>
        <tissue evidence="2">Leaves</tissue>
    </source>
</reference>
<evidence type="ECO:0000313" key="2">
    <source>
        <dbReference type="EMBL" id="KAF5188991.1"/>
    </source>
</evidence>
<dbReference type="Proteomes" id="UP000554482">
    <property type="component" value="Unassembled WGS sequence"/>
</dbReference>
<sequence>MVEEVVMQFYRFSTSSEIQERGKWTSKNKMRGADKVIQVLLGTMIHLVEREATSLVDDCPLKALDPWELPDALEGNHSHCLHKTKLVQDTSKAVSQSEDGEIKDENIDFADGVSSVDWNEDEEEEEHE</sequence>
<feature type="non-terminal residue" evidence="2">
    <location>
        <position position="1"/>
    </location>
</feature>
<dbReference type="EMBL" id="JABWDY010026092">
    <property type="protein sequence ID" value="KAF5188991.1"/>
    <property type="molecule type" value="Genomic_DNA"/>
</dbReference>
<evidence type="ECO:0000313" key="3">
    <source>
        <dbReference type="Proteomes" id="UP000554482"/>
    </source>
</evidence>
<feature type="compositionally biased region" description="Polar residues" evidence="1">
    <location>
        <begin position="88"/>
        <end position="97"/>
    </location>
</feature>
<name>A0A7J6VVY0_THATH</name>
<dbReference type="AlphaFoldDB" id="A0A7J6VVY0"/>
<comment type="caution">
    <text evidence="2">The sequence shown here is derived from an EMBL/GenBank/DDBJ whole genome shotgun (WGS) entry which is preliminary data.</text>
</comment>